<feature type="compositionally biased region" description="Low complexity" evidence="1">
    <location>
        <begin position="48"/>
        <end position="59"/>
    </location>
</feature>
<sequence length="68" mass="6793">MSPDDNDERPAMTIHGPVSLASLGLGCAVVRTMNTKDERVGVVESNDAVSGVGSSSAAAPGTSPQHSA</sequence>
<keyword evidence="4" id="KW-1185">Reference proteome</keyword>
<comment type="caution">
    <text evidence="3">The sequence shown here is derived from an EMBL/GenBank/DDBJ whole genome shotgun (WGS) entry which is preliminary data.</text>
</comment>
<feature type="transmembrane region" description="Helical" evidence="2">
    <location>
        <begin position="12"/>
        <end position="30"/>
    </location>
</feature>
<keyword evidence="2" id="KW-0472">Membrane</keyword>
<dbReference type="GeneID" id="28871283"/>
<evidence type="ECO:0000256" key="1">
    <source>
        <dbReference type="SAM" id="MobiDB-lite"/>
    </source>
</evidence>
<protein>
    <submittedName>
        <fullName evidence="3">Uncharacterized protein</fullName>
    </submittedName>
</protein>
<dbReference type="AlphaFoldDB" id="A0A1B7Y0H5"/>
<proteinExistence type="predicted"/>
<gene>
    <name evidence="3" type="ORF">CH63R_12202</name>
</gene>
<evidence type="ECO:0000313" key="4">
    <source>
        <dbReference type="Proteomes" id="UP000092177"/>
    </source>
</evidence>
<reference evidence="4" key="1">
    <citation type="journal article" date="2017" name="BMC Genomics">
        <title>Gapless genome assembly of Colletotrichum higginsianum reveals chromosome structure and association of transposable elements with secondary metabolite gene clusters.</title>
        <authorList>
            <person name="Dallery J.-F."/>
            <person name="Lapalu N."/>
            <person name="Zampounis A."/>
            <person name="Pigne S."/>
            <person name="Luyten I."/>
            <person name="Amselem J."/>
            <person name="Wittenberg A.H.J."/>
            <person name="Zhou S."/>
            <person name="de Queiroz M.V."/>
            <person name="Robin G.P."/>
            <person name="Auger A."/>
            <person name="Hainaut M."/>
            <person name="Henrissat B."/>
            <person name="Kim K.-T."/>
            <person name="Lee Y.-H."/>
            <person name="Lespinet O."/>
            <person name="Schwartz D.C."/>
            <person name="Thon M.R."/>
            <person name="O'Connell R.J."/>
        </authorList>
    </citation>
    <scope>NUCLEOTIDE SEQUENCE [LARGE SCALE GENOMIC DNA]</scope>
    <source>
        <strain evidence="4">IMI 349063</strain>
    </source>
</reference>
<keyword evidence="2" id="KW-0812">Transmembrane</keyword>
<name>A0A1B7Y0H5_COLHI</name>
<dbReference type="RefSeq" id="XP_018154017.1">
    <property type="nucleotide sequence ID" value="XM_018307176.1"/>
</dbReference>
<evidence type="ECO:0000313" key="3">
    <source>
        <dbReference type="EMBL" id="OBR05499.1"/>
    </source>
</evidence>
<dbReference type="KEGG" id="chig:CH63R_12202"/>
<dbReference type="VEuPathDB" id="FungiDB:CH63R_12202"/>
<dbReference type="EMBL" id="LTAN01000008">
    <property type="protein sequence ID" value="OBR05499.1"/>
    <property type="molecule type" value="Genomic_DNA"/>
</dbReference>
<organism evidence="3 4">
    <name type="scientific">Colletotrichum higginsianum (strain IMI 349063)</name>
    <name type="common">Crucifer anthracnose fungus</name>
    <dbReference type="NCBI Taxonomy" id="759273"/>
    <lineage>
        <taxon>Eukaryota</taxon>
        <taxon>Fungi</taxon>
        <taxon>Dikarya</taxon>
        <taxon>Ascomycota</taxon>
        <taxon>Pezizomycotina</taxon>
        <taxon>Sordariomycetes</taxon>
        <taxon>Hypocreomycetidae</taxon>
        <taxon>Glomerellales</taxon>
        <taxon>Glomerellaceae</taxon>
        <taxon>Colletotrichum</taxon>
        <taxon>Colletotrichum destructivum species complex</taxon>
    </lineage>
</organism>
<accession>A0A1B7Y0H5</accession>
<evidence type="ECO:0000256" key="2">
    <source>
        <dbReference type="SAM" id="Phobius"/>
    </source>
</evidence>
<dbReference type="Proteomes" id="UP000092177">
    <property type="component" value="Chromosome 8"/>
</dbReference>
<keyword evidence="2" id="KW-1133">Transmembrane helix</keyword>
<feature type="region of interest" description="Disordered" evidence="1">
    <location>
        <begin position="45"/>
        <end position="68"/>
    </location>
</feature>